<dbReference type="GO" id="GO:0005886">
    <property type="term" value="C:plasma membrane"/>
    <property type="evidence" value="ECO:0007669"/>
    <property type="project" value="UniProtKB-SubCell"/>
</dbReference>
<sequence length="225" mass="23778">MAATLCQVLGFMLSLLGVGLVIAATVMDQWSTQDLSGNIVTAVYTYSGLWRTCVRQTTGLTDCRPYFTILGLPALLQAVRALMIIALVLGGIACLVAIFSLKCLKIGNMEDNIKAIMTLTAGIMNILAGILAIAGVSTFANLIVQSFHFTTFTDGGFGGLGNTGSLVSLLDVFRYTFGPALFVGWIGGAVLFIGGILMCLACRGMTPRNENANTKHAQETKPPDS</sequence>
<dbReference type="InterPro" id="IPR006187">
    <property type="entry name" value="Claudin"/>
</dbReference>
<name>A0A8C6SFU2_9GOBI</name>
<dbReference type="Pfam" id="PF00822">
    <property type="entry name" value="PMP22_Claudin"/>
    <property type="match status" value="1"/>
</dbReference>
<protein>
    <recommendedName>
        <fullName evidence="8">Claudin</fullName>
    </recommendedName>
</protein>
<comment type="function">
    <text evidence="8">Claudins function as major constituents of the tight junction complexes that regulate the permeability of epithelia.</text>
</comment>
<evidence type="ECO:0000256" key="3">
    <source>
        <dbReference type="ARBA" id="ARBA00022475"/>
    </source>
</evidence>
<dbReference type="InterPro" id="IPR003928">
    <property type="entry name" value="Claudin18"/>
</dbReference>
<keyword evidence="2 8" id="KW-0796">Tight junction</keyword>
<evidence type="ECO:0000256" key="9">
    <source>
        <dbReference type="SAM" id="SignalP"/>
    </source>
</evidence>
<keyword evidence="6 8" id="KW-1133">Transmembrane helix</keyword>
<evidence type="ECO:0000256" key="7">
    <source>
        <dbReference type="ARBA" id="ARBA00023136"/>
    </source>
</evidence>
<keyword evidence="7 8" id="KW-0472">Membrane</keyword>
<proteinExistence type="inferred from homology"/>
<accession>A0A8C6SFU2</accession>
<dbReference type="Ensembl" id="ENSNMLT00000007140.1">
    <property type="protein sequence ID" value="ENSNMLP00000006240.1"/>
    <property type="gene ID" value="ENSNMLG00000004552.1"/>
</dbReference>
<evidence type="ECO:0000256" key="8">
    <source>
        <dbReference type="RuleBase" id="RU060637"/>
    </source>
</evidence>
<dbReference type="AlphaFoldDB" id="A0A8C6SFU2"/>
<dbReference type="PANTHER" id="PTHR12002">
    <property type="entry name" value="CLAUDIN"/>
    <property type="match status" value="1"/>
</dbReference>
<evidence type="ECO:0000256" key="6">
    <source>
        <dbReference type="ARBA" id="ARBA00022989"/>
    </source>
</evidence>
<reference evidence="10" key="1">
    <citation type="submission" date="2025-08" db="UniProtKB">
        <authorList>
            <consortium name="Ensembl"/>
        </authorList>
    </citation>
    <scope>IDENTIFICATION</scope>
</reference>
<reference evidence="10" key="2">
    <citation type="submission" date="2025-09" db="UniProtKB">
        <authorList>
            <consortium name="Ensembl"/>
        </authorList>
    </citation>
    <scope>IDENTIFICATION</scope>
</reference>
<organism evidence="10 11">
    <name type="scientific">Neogobius melanostomus</name>
    <name type="common">round goby</name>
    <dbReference type="NCBI Taxonomy" id="47308"/>
    <lineage>
        <taxon>Eukaryota</taxon>
        <taxon>Metazoa</taxon>
        <taxon>Chordata</taxon>
        <taxon>Craniata</taxon>
        <taxon>Vertebrata</taxon>
        <taxon>Euteleostomi</taxon>
        <taxon>Actinopterygii</taxon>
        <taxon>Neopterygii</taxon>
        <taxon>Teleostei</taxon>
        <taxon>Neoteleostei</taxon>
        <taxon>Acanthomorphata</taxon>
        <taxon>Gobiaria</taxon>
        <taxon>Gobiiformes</taxon>
        <taxon>Gobioidei</taxon>
        <taxon>Gobiidae</taxon>
        <taxon>Benthophilinae</taxon>
        <taxon>Neogobiini</taxon>
        <taxon>Neogobius</taxon>
    </lineage>
</organism>
<keyword evidence="11" id="KW-1185">Reference proteome</keyword>
<dbReference type="PRINTS" id="PR01448">
    <property type="entry name" value="CLAUDIN18"/>
</dbReference>
<feature type="transmembrane region" description="Helical" evidence="8">
    <location>
        <begin position="180"/>
        <end position="201"/>
    </location>
</feature>
<evidence type="ECO:0000256" key="5">
    <source>
        <dbReference type="ARBA" id="ARBA00022949"/>
    </source>
</evidence>
<feature type="signal peptide" evidence="9">
    <location>
        <begin position="1"/>
        <end position="23"/>
    </location>
</feature>
<keyword evidence="5 8" id="KW-0965">Cell junction</keyword>
<dbReference type="PROSITE" id="PS01346">
    <property type="entry name" value="CLAUDIN"/>
    <property type="match status" value="1"/>
</dbReference>
<keyword evidence="3 8" id="KW-1003">Cell membrane</keyword>
<evidence type="ECO:0000256" key="2">
    <source>
        <dbReference type="ARBA" id="ARBA00022427"/>
    </source>
</evidence>
<dbReference type="Gene3D" id="1.20.140.150">
    <property type="match status" value="1"/>
</dbReference>
<evidence type="ECO:0000313" key="11">
    <source>
        <dbReference type="Proteomes" id="UP000694523"/>
    </source>
</evidence>
<evidence type="ECO:0000313" key="10">
    <source>
        <dbReference type="Ensembl" id="ENSNMLP00000006240.1"/>
    </source>
</evidence>
<feature type="transmembrane region" description="Helical" evidence="8">
    <location>
        <begin position="116"/>
        <end position="144"/>
    </location>
</feature>
<comment type="similarity">
    <text evidence="1 8">Belongs to the claudin family.</text>
</comment>
<dbReference type="InterPro" id="IPR004031">
    <property type="entry name" value="PMP22/EMP/MP20/Claudin"/>
</dbReference>
<dbReference type="PRINTS" id="PR01077">
    <property type="entry name" value="CLAUDIN"/>
</dbReference>
<keyword evidence="4 8" id="KW-0812">Transmembrane</keyword>
<dbReference type="GO" id="GO:0005198">
    <property type="term" value="F:structural molecule activity"/>
    <property type="evidence" value="ECO:0007669"/>
    <property type="project" value="InterPro"/>
</dbReference>
<evidence type="ECO:0000256" key="1">
    <source>
        <dbReference type="ARBA" id="ARBA00008295"/>
    </source>
</evidence>
<evidence type="ECO:0000256" key="4">
    <source>
        <dbReference type="ARBA" id="ARBA00022692"/>
    </source>
</evidence>
<comment type="caution">
    <text evidence="8">Lacks conserved residue(s) required for the propagation of feature annotation.</text>
</comment>
<dbReference type="InterPro" id="IPR017974">
    <property type="entry name" value="Claudin_CS"/>
</dbReference>
<dbReference type="Proteomes" id="UP000694523">
    <property type="component" value="Unplaced"/>
</dbReference>
<dbReference type="GO" id="GO:0005923">
    <property type="term" value="C:bicellular tight junction"/>
    <property type="evidence" value="ECO:0007669"/>
    <property type="project" value="UniProtKB-SubCell"/>
</dbReference>
<comment type="subcellular location">
    <subcellularLocation>
        <location evidence="8">Cell junction</location>
        <location evidence="8">Tight junction</location>
    </subcellularLocation>
    <subcellularLocation>
        <location evidence="8">Cell membrane</location>
        <topology evidence="8">Multi-pass membrane protein</topology>
    </subcellularLocation>
</comment>
<feature type="chain" id="PRO_5034596050" description="Claudin" evidence="9">
    <location>
        <begin position="24"/>
        <end position="225"/>
    </location>
</feature>
<feature type="transmembrane region" description="Helical" evidence="8">
    <location>
        <begin position="81"/>
        <end position="104"/>
    </location>
</feature>
<keyword evidence="9" id="KW-0732">Signal</keyword>